<dbReference type="GO" id="GO:0016274">
    <property type="term" value="F:protein-arginine N-methyltransferase activity"/>
    <property type="evidence" value="ECO:0007669"/>
    <property type="project" value="InterPro"/>
</dbReference>
<evidence type="ECO:0000256" key="4">
    <source>
        <dbReference type="ARBA" id="ARBA00022737"/>
    </source>
</evidence>
<dbReference type="PANTHER" id="PTHR11006">
    <property type="entry name" value="PROTEIN ARGININE N-METHYLTRANSFERASE"/>
    <property type="match status" value="1"/>
</dbReference>
<dbReference type="AlphaFoldDB" id="A0AAV3QX70"/>
<dbReference type="Pfam" id="PF22528">
    <property type="entry name" value="PRMT_C"/>
    <property type="match status" value="1"/>
</dbReference>
<dbReference type="GO" id="GO:0042054">
    <property type="term" value="F:histone methyltransferase activity"/>
    <property type="evidence" value="ECO:0007669"/>
    <property type="project" value="TreeGrafter"/>
</dbReference>
<dbReference type="PANTHER" id="PTHR11006:SF4">
    <property type="entry name" value="PROTEIN ARGININE N-METHYLTRANSFERASE 7"/>
    <property type="match status" value="1"/>
</dbReference>
<sequence>MVSLFLKPLNLNFQIAHFTHNLKHHILTRAMSSSSPPSQQCIFQLRLNPLSGDSEWVVIQENDEQQPPKQPLLAATSYLDMLNDSSRNKAFRDAIDKTITKPCHVLDIGAGTGLLSMMAARAMRLGDMTVGSGSKGMVTACESYLPMVKLMRKVLCTNNMERHIRIFNKRSDEVEVGVDVPSLADVLVSEILDSELLGEGLIPTLQHAHEKLLVENPLTVPYRATVFGQLVENTYLRRLHDLYNNESEVLDEIKLVPKGMGNILSVKRRQYAMHCDAITKEVKLLSEPFKIFDFEFWKRPESCRETELCIKAVSDGNVHAVISWWILQLDSEATIFYSTAPNWINIPTIENELVASLPGAQYWCDHWKQCVWFIPKDGLPVHKNHDVYLQATHTATSISYEVKTSPQKMDFEQYGLCTEDCQVFLSPERIAIYGDSSWRCLMLKSIKNAVQHMDDPLCVVADDSIFLAVAVASLSKTSKLITLFPDLRWKGIEYLRSVSDANGFSIDRVEIATIKNLLLTMSNSNQRKIDLLIGEPFYSGIENMLPWQSLRFW</sequence>
<dbReference type="FunFam" id="2.70.160.11:FF:000017">
    <property type="entry name" value="Protein arginine N-methyltransferase 1.6"/>
    <property type="match status" value="1"/>
</dbReference>
<reference evidence="7 8" key="1">
    <citation type="submission" date="2024-01" db="EMBL/GenBank/DDBJ databases">
        <title>The complete chloroplast genome sequence of Lithospermum erythrorhizon: insights into the phylogenetic relationship among Boraginaceae species and the maternal lineages of purple gromwells.</title>
        <authorList>
            <person name="Okada T."/>
            <person name="Watanabe K."/>
        </authorList>
    </citation>
    <scope>NUCLEOTIDE SEQUENCE [LARGE SCALE GENOMIC DNA]</scope>
</reference>
<evidence type="ECO:0000256" key="5">
    <source>
        <dbReference type="PROSITE-ProRule" id="PRU01015"/>
    </source>
</evidence>
<keyword evidence="4" id="KW-0677">Repeat</keyword>
<dbReference type="InterPro" id="IPR055135">
    <property type="entry name" value="PRMT_dom"/>
</dbReference>
<dbReference type="InterPro" id="IPR029063">
    <property type="entry name" value="SAM-dependent_MTases_sf"/>
</dbReference>
<protein>
    <submittedName>
        <fullName evidence="7">Protein modifying enzyme</fullName>
    </submittedName>
</protein>
<dbReference type="GO" id="GO:0032259">
    <property type="term" value="P:methylation"/>
    <property type="evidence" value="ECO:0007669"/>
    <property type="project" value="UniProtKB-KW"/>
</dbReference>
<evidence type="ECO:0000313" key="7">
    <source>
        <dbReference type="EMBL" id="GAA0168249.1"/>
    </source>
</evidence>
<evidence type="ECO:0000259" key="6">
    <source>
        <dbReference type="Pfam" id="PF22528"/>
    </source>
</evidence>
<dbReference type="EMBL" id="BAABME010006395">
    <property type="protein sequence ID" value="GAA0168249.1"/>
    <property type="molecule type" value="Genomic_DNA"/>
</dbReference>
<dbReference type="Gene3D" id="3.40.50.150">
    <property type="entry name" value="Vaccinia Virus protein VP39"/>
    <property type="match status" value="2"/>
</dbReference>
<dbReference type="FunFam" id="3.40.50.150:FF:000070">
    <property type="entry name" value="Protein arginine N-methyltransferase 7"/>
    <property type="match status" value="1"/>
</dbReference>
<accession>A0AAV3QX70</accession>
<comment type="caution">
    <text evidence="7">The sequence shown here is derived from an EMBL/GenBank/DDBJ whole genome shotgun (WGS) entry which is preliminary data.</text>
</comment>
<evidence type="ECO:0000256" key="3">
    <source>
        <dbReference type="ARBA" id="ARBA00022691"/>
    </source>
</evidence>
<feature type="domain" description="Protein arginine N-methyltransferase" evidence="6">
    <location>
        <begin position="280"/>
        <end position="392"/>
    </location>
</feature>
<dbReference type="PROSITE" id="PS51678">
    <property type="entry name" value="SAM_MT_PRMT"/>
    <property type="match status" value="1"/>
</dbReference>
<name>A0AAV3QX70_LITER</name>
<evidence type="ECO:0000256" key="1">
    <source>
        <dbReference type="ARBA" id="ARBA00022603"/>
    </source>
</evidence>
<keyword evidence="3 5" id="KW-0949">S-adenosyl-L-methionine</keyword>
<dbReference type="Proteomes" id="UP001454036">
    <property type="component" value="Unassembled WGS sequence"/>
</dbReference>
<gene>
    <name evidence="7" type="ORF">LIER_23007</name>
</gene>
<evidence type="ECO:0000256" key="2">
    <source>
        <dbReference type="ARBA" id="ARBA00022679"/>
    </source>
</evidence>
<evidence type="ECO:0000313" key="8">
    <source>
        <dbReference type="Proteomes" id="UP001454036"/>
    </source>
</evidence>
<dbReference type="SUPFAM" id="SSF53335">
    <property type="entry name" value="S-adenosyl-L-methionine-dependent methyltransferases"/>
    <property type="match status" value="1"/>
</dbReference>
<dbReference type="FunFam" id="3.40.50.150:FF:000167">
    <property type="entry name" value="Protein arginine N-methyltransferase"/>
    <property type="match status" value="1"/>
</dbReference>
<proteinExistence type="predicted"/>
<keyword evidence="2 5" id="KW-0808">Transferase</keyword>
<dbReference type="InterPro" id="IPR025799">
    <property type="entry name" value="Arg_MeTrfase"/>
</dbReference>
<keyword evidence="8" id="KW-1185">Reference proteome</keyword>
<organism evidence="7 8">
    <name type="scientific">Lithospermum erythrorhizon</name>
    <name type="common">Purple gromwell</name>
    <name type="synonym">Lithospermum officinale var. erythrorhizon</name>
    <dbReference type="NCBI Taxonomy" id="34254"/>
    <lineage>
        <taxon>Eukaryota</taxon>
        <taxon>Viridiplantae</taxon>
        <taxon>Streptophyta</taxon>
        <taxon>Embryophyta</taxon>
        <taxon>Tracheophyta</taxon>
        <taxon>Spermatophyta</taxon>
        <taxon>Magnoliopsida</taxon>
        <taxon>eudicotyledons</taxon>
        <taxon>Gunneridae</taxon>
        <taxon>Pentapetalae</taxon>
        <taxon>asterids</taxon>
        <taxon>lamiids</taxon>
        <taxon>Boraginales</taxon>
        <taxon>Boraginaceae</taxon>
        <taxon>Boraginoideae</taxon>
        <taxon>Lithospermeae</taxon>
        <taxon>Lithospermum</taxon>
    </lineage>
</organism>
<dbReference type="Gene3D" id="2.70.160.11">
    <property type="entry name" value="Hnrnp arginine n-methyltransferase1"/>
    <property type="match status" value="1"/>
</dbReference>
<keyword evidence="1 5" id="KW-0489">Methyltransferase</keyword>